<protein>
    <submittedName>
        <fullName evidence="1">LLM class flavin-dependent oxidoreductase</fullName>
        <ecNumber evidence="1">1.-.-.-</ecNumber>
    </submittedName>
</protein>
<accession>A0ACC6PJT5</accession>
<dbReference type="EC" id="1.-.-.-" evidence="1"/>
<gene>
    <name evidence="1" type="ORF">WKI47_24430</name>
</gene>
<dbReference type="Proteomes" id="UP001380953">
    <property type="component" value="Unassembled WGS sequence"/>
</dbReference>
<proteinExistence type="predicted"/>
<name>A0ACC6PJT5_9BACL</name>
<evidence type="ECO:0000313" key="2">
    <source>
        <dbReference type="Proteomes" id="UP001380953"/>
    </source>
</evidence>
<sequence>MSQLHLGVFDILTPNQMTQGLWAHPRNESHRYNTLPLWIEIAKLLERGKFDFIFFADSYGYPDNNAELALREAVYAPVADPMLLLSALAASTTHLGFVTTASPTFEQPFANARRFSTLDHLSEGRIGWNVVAAGGTSAAKAFGREDTLGHSERYDQADEFLEASYKLLEGSWQDDAVVRDKEKRLFADASKVHVVRHEGRYFKLEASHACEPSPQRTPVLFQAGSSERGRDFAAKHAEGVFLKAPTQEALRDQVADIRRRAEAHGRDPRDIKIFSGLSAIVGRSREEAQQKEAEYRAYRSREAALLTYANATGIDLDALDPDAPFTGISTERGRSHTERYTRHSGSVQTVRQVADNFADKEFRGIRLVGTPEEIADGMQEWAEATGIDGFNLERYLLTDTLRDFVDMVVPVLQERGLFRREYEESTLRERLFGAGNRRLPDRHPGAAFRNLAETDKAR</sequence>
<evidence type="ECO:0000313" key="1">
    <source>
        <dbReference type="EMBL" id="MEJ8307068.1"/>
    </source>
</evidence>
<organism evidence="1 2">
    <name type="scientific">Saccharibacillus sacchari</name>
    <dbReference type="NCBI Taxonomy" id="456493"/>
    <lineage>
        <taxon>Bacteria</taxon>
        <taxon>Bacillati</taxon>
        <taxon>Bacillota</taxon>
        <taxon>Bacilli</taxon>
        <taxon>Bacillales</taxon>
        <taxon>Paenibacillaceae</taxon>
        <taxon>Saccharibacillus</taxon>
    </lineage>
</organism>
<comment type="caution">
    <text evidence="1">The sequence shown here is derived from an EMBL/GenBank/DDBJ whole genome shotgun (WGS) entry which is preliminary data.</text>
</comment>
<keyword evidence="2" id="KW-1185">Reference proteome</keyword>
<keyword evidence="1" id="KW-0560">Oxidoreductase</keyword>
<reference evidence="1" key="1">
    <citation type="submission" date="2024-03" db="EMBL/GenBank/DDBJ databases">
        <title>Whole genome sequecning of epiphytes from Marcgravia umbellata leaves.</title>
        <authorList>
            <person name="Kumar G."/>
            <person name="Savka M.A."/>
        </authorList>
    </citation>
    <scope>NUCLEOTIDE SEQUENCE</scope>
    <source>
        <strain evidence="1">RIT_BL5</strain>
    </source>
</reference>
<dbReference type="EMBL" id="JBBKAR010000058">
    <property type="protein sequence ID" value="MEJ8307068.1"/>
    <property type="molecule type" value="Genomic_DNA"/>
</dbReference>